<gene>
    <name evidence="1" type="ORF">HG543_50625</name>
</gene>
<proteinExistence type="predicted"/>
<evidence type="ECO:0000313" key="2">
    <source>
        <dbReference type="Proteomes" id="UP000518300"/>
    </source>
</evidence>
<organism evidence="1 2">
    <name type="scientific">Pyxidicoccus fallax</name>
    <dbReference type="NCBI Taxonomy" id="394095"/>
    <lineage>
        <taxon>Bacteria</taxon>
        <taxon>Pseudomonadati</taxon>
        <taxon>Myxococcota</taxon>
        <taxon>Myxococcia</taxon>
        <taxon>Myxococcales</taxon>
        <taxon>Cystobacterineae</taxon>
        <taxon>Myxococcaceae</taxon>
        <taxon>Pyxidicoccus</taxon>
    </lineage>
</organism>
<reference evidence="1 2" key="1">
    <citation type="submission" date="2020-04" db="EMBL/GenBank/DDBJ databases">
        <title>Draft genome of Pyxidicoccus fallax type strain.</title>
        <authorList>
            <person name="Whitworth D.E."/>
        </authorList>
    </citation>
    <scope>NUCLEOTIDE SEQUENCE [LARGE SCALE GENOMIC DNA]</scope>
    <source>
        <strain evidence="1 2">DSM 14698</strain>
    </source>
</reference>
<sequence>MSKCLKCGATLPPVGDCAACAVTVQNVPVPSLLDRDIRIDRRAAERPAQPAFVEAAANAPPSVAPLAAPLPPPAQRLARINI</sequence>
<name>A0A848M114_9BACT</name>
<dbReference type="AlphaFoldDB" id="A0A848M114"/>
<protein>
    <submittedName>
        <fullName evidence="1">Uncharacterized protein</fullName>
    </submittedName>
</protein>
<comment type="caution">
    <text evidence="1">The sequence shown here is derived from an EMBL/GenBank/DDBJ whole genome shotgun (WGS) entry which is preliminary data.</text>
</comment>
<dbReference type="Proteomes" id="UP000518300">
    <property type="component" value="Unassembled WGS sequence"/>
</dbReference>
<dbReference type="EMBL" id="JABBJJ010000524">
    <property type="protein sequence ID" value="NMO23064.1"/>
    <property type="molecule type" value="Genomic_DNA"/>
</dbReference>
<accession>A0A848M114</accession>
<keyword evidence="2" id="KW-1185">Reference proteome</keyword>
<evidence type="ECO:0000313" key="1">
    <source>
        <dbReference type="EMBL" id="NMO23064.1"/>
    </source>
</evidence>
<dbReference type="RefSeq" id="WP_169352173.1">
    <property type="nucleotide sequence ID" value="NZ_JABBJJ010000524.1"/>
</dbReference>